<protein>
    <submittedName>
        <fullName evidence="2">Uncharacterized protein</fullName>
    </submittedName>
</protein>
<feature type="region of interest" description="Disordered" evidence="1">
    <location>
        <begin position="717"/>
        <end position="749"/>
    </location>
</feature>
<feature type="region of interest" description="Disordered" evidence="1">
    <location>
        <begin position="85"/>
        <end position="177"/>
    </location>
</feature>
<feature type="compositionally biased region" description="Polar residues" evidence="1">
    <location>
        <begin position="111"/>
        <end position="127"/>
    </location>
</feature>
<proteinExistence type="predicted"/>
<gene>
    <name evidence="2" type="ORF">ALECFALPRED_008998</name>
</gene>
<dbReference type="AlphaFoldDB" id="A0A8H3J5H3"/>
<feature type="region of interest" description="Disordered" evidence="1">
    <location>
        <begin position="628"/>
        <end position="684"/>
    </location>
</feature>
<evidence type="ECO:0000313" key="3">
    <source>
        <dbReference type="Proteomes" id="UP000664203"/>
    </source>
</evidence>
<name>A0A8H3J5H3_9LECA</name>
<evidence type="ECO:0000256" key="1">
    <source>
        <dbReference type="SAM" id="MobiDB-lite"/>
    </source>
</evidence>
<evidence type="ECO:0000313" key="2">
    <source>
        <dbReference type="EMBL" id="CAF9941121.1"/>
    </source>
</evidence>
<keyword evidence="3" id="KW-1185">Reference proteome</keyword>
<accession>A0A8H3J5H3</accession>
<dbReference type="EMBL" id="CAJPDR010000637">
    <property type="protein sequence ID" value="CAF9941121.1"/>
    <property type="molecule type" value="Genomic_DNA"/>
</dbReference>
<feature type="compositionally biased region" description="Polar residues" evidence="1">
    <location>
        <begin position="643"/>
        <end position="675"/>
    </location>
</feature>
<feature type="compositionally biased region" description="Polar residues" evidence="1">
    <location>
        <begin position="161"/>
        <end position="177"/>
    </location>
</feature>
<reference evidence="2" key="1">
    <citation type="submission" date="2021-03" db="EMBL/GenBank/DDBJ databases">
        <authorList>
            <person name="Tagirdzhanova G."/>
        </authorList>
    </citation>
    <scope>NUCLEOTIDE SEQUENCE</scope>
</reference>
<comment type="caution">
    <text evidence="2">The sequence shown here is derived from an EMBL/GenBank/DDBJ whole genome shotgun (WGS) entry which is preliminary data.</text>
</comment>
<dbReference type="Proteomes" id="UP000664203">
    <property type="component" value="Unassembled WGS sequence"/>
</dbReference>
<dbReference type="OrthoDB" id="5307331at2759"/>
<feature type="region of interest" description="Disordered" evidence="1">
    <location>
        <begin position="550"/>
        <end position="609"/>
    </location>
</feature>
<feature type="compositionally biased region" description="Polar residues" evidence="1">
    <location>
        <begin position="139"/>
        <end position="152"/>
    </location>
</feature>
<organism evidence="2 3">
    <name type="scientific">Alectoria fallacina</name>
    <dbReference type="NCBI Taxonomy" id="1903189"/>
    <lineage>
        <taxon>Eukaryota</taxon>
        <taxon>Fungi</taxon>
        <taxon>Dikarya</taxon>
        <taxon>Ascomycota</taxon>
        <taxon>Pezizomycotina</taxon>
        <taxon>Lecanoromycetes</taxon>
        <taxon>OSLEUM clade</taxon>
        <taxon>Lecanoromycetidae</taxon>
        <taxon>Lecanorales</taxon>
        <taxon>Lecanorineae</taxon>
        <taxon>Parmeliaceae</taxon>
        <taxon>Alectoria</taxon>
    </lineage>
</organism>
<feature type="compositionally biased region" description="Basic and acidic residues" evidence="1">
    <location>
        <begin position="571"/>
        <end position="590"/>
    </location>
</feature>
<sequence length="749" mass="84607">MAGHESQPDPTACRDVLAPTTKIDDVTQESGTRLPKGFLAHERLRFEFTDAELCLDLLADYPRFDVDIDWDNLYDDLIPGQNVVAPEAPQDFNDLNDGGPAEPLLDKTLGVSATQPEDRSSPSSPDQTHGEAPAEQSLDRTLSVSATKSENYASPYFPNTHYESSPRQTQFTSAQEPKSVFQDNTVDPANLLAPAVVNSSDFFGTCDFCGGHDLNGFLPGHFELPDNPSGLEFLQNLHLIGREPQPAMSLVGSSQPSPTNERLAVLTNLRRRSIQRQPDRSRIQRNKLYIENSAYMPLDQVPEKWDIFHYTRDGELHPSMLFSAEEVNRFLFTHPLHQGHGNLKESQLMLRVHKTPASSAKRFPNKLRCRFRDCPMRTINQGQLLVIIDELSVQYPDHDLFLNAAYFHLWCMERHCNFPEICAKLNVSAKGRAARKEVGGKNRFCLALSEEERVVEDFVEACCANGRRGEGGNPFVAHIPDPQTHGCPHYDQPSVLYKGTLCHQLAITKLYYGGQGRINLRKDREDRAGYGGANITRHLGDLSKEAELREYSRSHKNQNKLKPNPKTGRYYRADGGEVKEEQSDYSHIEPSRPQTHQLPAMASPYQTRDMKRNRDEIDNDQTLEHEVAQAHKKPRLGPDLKISSWNSDQSSKVESGNETPQDGQPNSSNRRQSTTLEDESEGEIKLELLATQTRRRALEIEYVKATEDALELRLKRINKKKRVREEGDDGGYESGSRGKRQRVWSLQSA</sequence>